<protein>
    <recommendedName>
        <fullName evidence="1">KY-like immunoglobulin-like domain-containing protein</fullName>
    </recommendedName>
</protein>
<name>A0A0B7A5L6_9EUPU</name>
<accession>A0A0B7A5L6</accession>
<organism evidence="2">
    <name type="scientific">Arion vulgaris</name>
    <dbReference type="NCBI Taxonomy" id="1028688"/>
    <lineage>
        <taxon>Eukaryota</taxon>
        <taxon>Metazoa</taxon>
        <taxon>Spiralia</taxon>
        <taxon>Lophotrochozoa</taxon>
        <taxon>Mollusca</taxon>
        <taxon>Gastropoda</taxon>
        <taxon>Heterobranchia</taxon>
        <taxon>Euthyneura</taxon>
        <taxon>Panpulmonata</taxon>
        <taxon>Eupulmonata</taxon>
        <taxon>Stylommatophora</taxon>
        <taxon>Helicina</taxon>
        <taxon>Arionoidea</taxon>
        <taxon>Arionidae</taxon>
        <taxon>Arion</taxon>
    </lineage>
</organism>
<sequence>MTERPDLPPGYLGSQPKFGDLRLQTLTHDSPDFSVDQNGELEIKFKAPRPIKVTTNLLNSNGDKDVSQFVFTQTKDGVLAFVLMFPEAGYYKFQIFALEASDESKSLPNVYNYIIHVKDALRPAFPFPKQYAQWKDGCYLYSPLVLNSKTSLAKVDFKVFVPNAKAVAVVAAGEWLHLTKKGDNWDGTVALSKHRGKDVKVTLNANYGPDETKYATLLEYIV</sequence>
<proteinExistence type="predicted"/>
<dbReference type="PANTHER" id="PTHR47020">
    <property type="entry name" value="HILLARIN"/>
    <property type="match status" value="1"/>
</dbReference>
<dbReference type="PANTHER" id="PTHR47020:SF1">
    <property type="entry name" value="HILLARIN"/>
    <property type="match status" value="1"/>
</dbReference>
<gene>
    <name evidence="2" type="primary">ORF97580</name>
</gene>
<dbReference type="Pfam" id="PF23265">
    <property type="entry name" value="Ig-like_KY"/>
    <property type="match status" value="1"/>
</dbReference>
<reference evidence="2" key="1">
    <citation type="submission" date="2014-12" db="EMBL/GenBank/DDBJ databases">
        <title>Insight into the proteome of Arion vulgaris.</title>
        <authorList>
            <person name="Aradska J."/>
            <person name="Bulat T."/>
            <person name="Smidak R."/>
            <person name="Sarate P."/>
            <person name="Gangsoo J."/>
            <person name="Sialana F."/>
            <person name="Bilban M."/>
            <person name="Lubec G."/>
        </authorList>
    </citation>
    <scope>NUCLEOTIDE SEQUENCE</scope>
    <source>
        <tissue evidence="2">Skin</tissue>
    </source>
</reference>
<evidence type="ECO:0000259" key="1">
    <source>
        <dbReference type="Pfam" id="PF23265"/>
    </source>
</evidence>
<dbReference type="EMBL" id="HACG01029047">
    <property type="protein sequence ID" value="CEK75912.1"/>
    <property type="molecule type" value="Transcribed_RNA"/>
</dbReference>
<dbReference type="InterPro" id="IPR053041">
    <property type="entry name" value="Transglut-like_Superfamily_Mod"/>
</dbReference>
<dbReference type="InterPro" id="IPR056564">
    <property type="entry name" value="Ig-like_KY"/>
</dbReference>
<feature type="domain" description="KY-like immunoglobulin-like" evidence="1">
    <location>
        <begin position="15"/>
        <end position="128"/>
    </location>
</feature>
<dbReference type="AlphaFoldDB" id="A0A0B7A5L6"/>
<evidence type="ECO:0000313" key="2">
    <source>
        <dbReference type="EMBL" id="CEK75912.1"/>
    </source>
</evidence>